<evidence type="ECO:0000256" key="6">
    <source>
        <dbReference type="HAMAP-Rule" id="MF_02040"/>
    </source>
</evidence>
<dbReference type="GO" id="GO:0140663">
    <property type="term" value="F:ATP-dependent FeS chaperone activity"/>
    <property type="evidence" value="ECO:0007669"/>
    <property type="project" value="InterPro"/>
</dbReference>
<dbReference type="HOGENOM" id="CLU_024839_0_1_7"/>
<dbReference type="SUPFAM" id="SSF52540">
    <property type="entry name" value="P-loop containing nucleoside triphosphate hydrolases"/>
    <property type="match status" value="1"/>
</dbReference>
<comment type="function">
    <text evidence="6">Binds and transfers iron-sulfur (Fe-S) clusters to target apoproteins. Can hydrolyze ATP.</text>
</comment>
<sequence length="304" mass="32114" precursor="true">MASCSSCSSSSSCPSATGKGGDGKCSDPVARQDKIIADRLGHIRHKLFVMSGKGGVGKSSVTVNTAAALARRGFKVGILDVDLHGPSVPNLLGLKSTVEMDPGGELMLPATYNENLSVISMDSLLQDKDQAILWRGPKKTAAIRQFISDVKWGDLDFLLIDSPPGTGDEHMTVMQSIPDALCVVVTTPQEISLADVRKAINFLQYTNSNVLGVVENMSGLVCPHCHQEIDLFKKGGGEDLAKRYGLKFLGAVPLDPTTVVAADRGVPVVYLESESPAKAAFLQLADAIADACDNSLEALATSRS</sequence>
<keyword evidence="2 6" id="KW-0547">Nucleotide-binding</keyword>
<dbReference type="GO" id="GO:0005829">
    <property type="term" value="C:cytosol"/>
    <property type="evidence" value="ECO:0007669"/>
    <property type="project" value="TreeGrafter"/>
</dbReference>
<evidence type="ECO:0000256" key="7">
    <source>
        <dbReference type="SAM" id="MobiDB-lite"/>
    </source>
</evidence>
<keyword evidence="3 6" id="KW-0067">ATP-binding</keyword>
<dbReference type="InterPro" id="IPR027417">
    <property type="entry name" value="P-loop_NTPase"/>
</dbReference>
<evidence type="ECO:0000313" key="8">
    <source>
        <dbReference type="EMBL" id="ACL49095.1"/>
    </source>
</evidence>
<dbReference type="STRING" id="525146.Ddes_1191"/>
<dbReference type="InterPro" id="IPR000808">
    <property type="entry name" value="Mrp-like_CS"/>
</dbReference>
<feature type="compositionally biased region" description="Low complexity" evidence="7">
    <location>
        <begin position="1"/>
        <end position="15"/>
    </location>
</feature>
<dbReference type="InterPro" id="IPR033756">
    <property type="entry name" value="YlxH/NBP35"/>
</dbReference>
<feature type="binding site" evidence="6">
    <location>
        <begin position="52"/>
        <end position="59"/>
    </location>
    <ligand>
        <name>ATP</name>
        <dbReference type="ChEBI" id="CHEBI:30616"/>
    </ligand>
</feature>
<dbReference type="eggNOG" id="COG0489">
    <property type="taxonomic scope" value="Bacteria"/>
</dbReference>
<keyword evidence="1 6" id="KW-0479">Metal-binding</keyword>
<evidence type="ECO:0000256" key="3">
    <source>
        <dbReference type="ARBA" id="ARBA00022840"/>
    </source>
</evidence>
<dbReference type="AlphaFoldDB" id="B8J018"/>
<dbReference type="HAMAP" id="MF_02040">
    <property type="entry name" value="Mrp_NBP35"/>
    <property type="match status" value="1"/>
</dbReference>
<protein>
    <recommendedName>
        <fullName evidence="6">Iron-sulfur cluster carrier protein</fullName>
    </recommendedName>
</protein>
<dbReference type="PANTHER" id="PTHR23264">
    <property type="entry name" value="NUCLEOTIDE-BINDING PROTEIN NBP35 YEAST -RELATED"/>
    <property type="match status" value="1"/>
</dbReference>
<dbReference type="PANTHER" id="PTHR23264:SF19">
    <property type="entry name" value="CYTOSOLIC FE-S CLUSTER ASSEMBLY FACTOR NUBP2"/>
    <property type="match status" value="1"/>
</dbReference>
<dbReference type="FunFam" id="3.40.50.300:FF:001119">
    <property type="entry name" value="Iron-sulfur cluster carrier protein"/>
    <property type="match status" value="1"/>
</dbReference>
<evidence type="ECO:0000256" key="2">
    <source>
        <dbReference type="ARBA" id="ARBA00022741"/>
    </source>
</evidence>
<accession>B8J018</accession>
<evidence type="ECO:0000256" key="5">
    <source>
        <dbReference type="ARBA" id="ARBA00023014"/>
    </source>
</evidence>
<dbReference type="GO" id="GO:0046872">
    <property type="term" value="F:metal ion binding"/>
    <property type="evidence" value="ECO:0007669"/>
    <property type="project" value="UniProtKB-KW"/>
</dbReference>
<keyword evidence="6" id="KW-0378">Hydrolase</keyword>
<comment type="similarity">
    <text evidence="6">Belongs to the Mrp/NBP35 ATP-binding proteins family.</text>
</comment>
<organism evidence="8">
    <name type="scientific">Desulfovibrio desulfuricans (strain ATCC 27774 / DSM 6949 / MB)</name>
    <dbReference type="NCBI Taxonomy" id="525146"/>
    <lineage>
        <taxon>Bacteria</taxon>
        <taxon>Pseudomonadati</taxon>
        <taxon>Thermodesulfobacteriota</taxon>
        <taxon>Desulfovibrionia</taxon>
        <taxon>Desulfovibrionales</taxon>
        <taxon>Desulfovibrionaceae</taxon>
        <taxon>Desulfovibrio</taxon>
    </lineage>
</organism>
<dbReference type="PROSITE" id="PS01215">
    <property type="entry name" value="MRP"/>
    <property type="match status" value="1"/>
</dbReference>
<evidence type="ECO:0000256" key="1">
    <source>
        <dbReference type="ARBA" id="ARBA00022723"/>
    </source>
</evidence>
<dbReference type="EMBL" id="CP001358">
    <property type="protein sequence ID" value="ACL49095.1"/>
    <property type="molecule type" value="Genomic_DNA"/>
</dbReference>
<keyword evidence="4 6" id="KW-0408">Iron</keyword>
<dbReference type="InterPro" id="IPR019591">
    <property type="entry name" value="Mrp/NBP35_ATP-bd"/>
</dbReference>
<dbReference type="CDD" id="cd02037">
    <property type="entry name" value="Mrp_NBP35"/>
    <property type="match status" value="1"/>
</dbReference>
<name>B8J018_DESDA</name>
<gene>
    <name evidence="8" type="ordered locus">Ddes_1191</name>
</gene>
<dbReference type="Gene3D" id="3.40.50.300">
    <property type="entry name" value="P-loop containing nucleotide triphosphate hydrolases"/>
    <property type="match status" value="1"/>
</dbReference>
<evidence type="ECO:0000256" key="4">
    <source>
        <dbReference type="ARBA" id="ARBA00023004"/>
    </source>
</evidence>
<dbReference type="GO" id="GO:0016887">
    <property type="term" value="F:ATP hydrolysis activity"/>
    <property type="evidence" value="ECO:0007669"/>
    <property type="project" value="UniProtKB-UniRule"/>
</dbReference>
<keyword evidence="5 6" id="KW-0411">Iron-sulfur</keyword>
<dbReference type="GO" id="GO:0051536">
    <property type="term" value="F:iron-sulfur cluster binding"/>
    <property type="evidence" value="ECO:0007669"/>
    <property type="project" value="UniProtKB-UniRule"/>
</dbReference>
<dbReference type="KEGG" id="dds:Ddes_1191"/>
<dbReference type="GO" id="GO:0016226">
    <property type="term" value="P:iron-sulfur cluster assembly"/>
    <property type="evidence" value="ECO:0007669"/>
    <property type="project" value="InterPro"/>
</dbReference>
<dbReference type="Pfam" id="PF10609">
    <property type="entry name" value="ParA"/>
    <property type="match status" value="1"/>
</dbReference>
<proteinExistence type="inferred from homology"/>
<reference evidence="8" key="1">
    <citation type="submission" date="2009-01" db="EMBL/GenBank/DDBJ databases">
        <title>Complete sequence of Desulfovibrio desulfuricans subsp. desulfuricans str. ATCC 27774.</title>
        <authorList>
            <consortium name="US DOE Joint Genome Institute"/>
            <person name="Lucas S."/>
            <person name="Copeland A."/>
            <person name="Lapidus A."/>
            <person name="Glavina del Rio T."/>
            <person name="Tice H."/>
            <person name="Bruce D."/>
            <person name="Goodwin L."/>
            <person name="Pitluck S."/>
            <person name="Sims D."/>
            <person name="Lu M."/>
            <person name="Kiss H."/>
            <person name="Meineke L."/>
            <person name="Brettin T."/>
            <person name="Detter J.C."/>
            <person name="Han C."/>
            <person name="Larimer F."/>
            <person name="Land M."/>
            <person name="Hauser L."/>
            <person name="Kyrpides N."/>
            <person name="Ovchinnikova G."/>
            <person name="Hazen T.C."/>
        </authorList>
    </citation>
    <scope>NUCLEOTIDE SEQUENCE [LARGE SCALE GENOMIC DNA]</scope>
    <source>
        <strain evidence="8">ATCC 27774</strain>
    </source>
</reference>
<comment type="subunit">
    <text evidence="6">Homodimer.</text>
</comment>
<feature type="region of interest" description="Disordered" evidence="7">
    <location>
        <begin position="1"/>
        <end position="26"/>
    </location>
</feature>
<dbReference type="GO" id="GO:0005524">
    <property type="term" value="F:ATP binding"/>
    <property type="evidence" value="ECO:0007669"/>
    <property type="project" value="UniProtKB-UniRule"/>
</dbReference>